<organism evidence="2 3">
    <name type="scientific">Leifsonia aquatica ATCC 14665</name>
    <dbReference type="NCBI Taxonomy" id="1358026"/>
    <lineage>
        <taxon>Bacteria</taxon>
        <taxon>Bacillati</taxon>
        <taxon>Actinomycetota</taxon>
        <taxon>Actinomycetes</taxon>
        <taxon>Micrococcales</taxon>
        <taxon>Microbacteriaceae</taxon>
        <taxon>Leifsonia</taxon>
    </lineage>
</organism>
<evidence type="ECO:0000313" key="3">
    <source>
        <dbReference type="Proteomes" id="UP000016605"/>
    </source>
</evidence>
<accession>U2R119</accession>
<reference evidence="2 3" key="1">
    <citation type="submission" date="2013-08" db="EMBL/GenBank/DDBJ databases">
        <authorList>
            <person name="Weinstock G."/>
            <person name="Sodergren E."/>
            <person name="Wylie T."/>
            <person name="Fulton L."/>
            <person name="Fulton R."/>
            <person name="Fronick C."/>
            <person name="O'Laughlin M."/>
            <person name="Godfrey J."/>
            <person name="Miner T."/>
            <person name="Herter B."/>
            <person name="Appelbaum E."/>
            <person name="Cordes M."/>
            <person name="Lek S."/>
            <person name="Wollam A."/>
            <person name="Pepin K.H."/>
            <person name="Palsikar V.B."/>
            <person name="Mitreva M."/>
            <person name="Wilson R.K."/>
        </authorList>
    </citation>
    <scope>NUCLEOTIDE SEQUENCE [LARGE SCALE GENOMIC DNA]</scope>
    <source>
        <strain evidence="2 3">ATCC 14665</strain>
    </source>
</reference>
<proteinExistence type="predicted"/>
<evidence type="ECO:0000259" key="1">
    <source>
        <dbReference type="Pfam" id="PF25873"/>
    </source>
</evidence>
<dbReference type="Proteomes" id="UP000016605">
    <property type="component" value="Unassembled WGS sequence"/>
</dbReference>
<comment type="caution">
    <text evidence="2">The sequence shown here is derived from an EMBL/GenBank/DDBJ whole genome shotgun (WGS) entry which is preliminary data.</text>
</comment>
<gene>
    <name evidence="2" type="ORF">N136_04820</name>
</gene>
<feature type="non-terminal residue" evidence="2">
    <location>
        <position position="262"/>
    </location>
</feature>
<name>U2R119_LEIAQ</name>
<dbReference type="AlphaFoldDB" id="U2R119"/>
<dbReference type="InterPro" id="IPR059106">
    <property type="entry name" value="WHD_MalT"/>
</dbReference>
<dbReference type="Pfam" id="PF25873">
    <property type="entry name" value="WHD_MalT"/>
    <property type="match status" value="1"/>
</dbReference>
<dbReference type="EMBL" id="AWVQ01000922">
    <property type="protein sequence ID" value="ERK62204.1"/>
    <property type="molecule type" value="Genomic_DNA"/>
</dbReference>
<evidence type="ECO:0000313" key="2">
    <source>
        <dbReference type="EMBL" id="ERK62204.1"/>
    </source>
</evidence>
<feature type="domain" description="MalT-like winged helix" evidence="1">
    <location>
        <begin position="6"/>
        <end position="88"/>
    </location>
</feature>
<dbReference type="RefSeq" id="WP_021755969.1">
    <property type="nucleotide sequence ID" value="NZ_KI271924.1"/>
</dbReference>
<protein>
    <recommendedName>
        <fullName evidence="1">MalT-like winged helix domain-containing protein</fullName>
    </recommendedName>
</protein>
<sequence length="262" mass="27997">YFVGALLGTLDPAEADLLLSLSAVPSFSVGLAAELTGCPDAGTTVERLRDGNDLLQRIDGGDEGCEYRFDESLRRTLLTELSRRDARRLDDLRRTAARWHLESGDVHGGLALAVASRSTDLVEEILRRYGLGMVFSGDTAPVRDALAALEDRGVMSGTTGLLAALVTSPTRFDSVRTDHFLALAEDEAARSPESELVLAGILGLRADGEGQEARDRALTRIENAVRISLRRPAGEGGALAVLDARIFAEAARASLLLRSGRA</sequence>
<feature type="non-terminal residue" evidence="2">
    <location>
        <position position="1"/>
    </location>
</feature>